<feature type="region of interest" description="Disordered" evidence="1">
    <location>
        <begin position="221"/>
        <end position="252"/>
    </location>
</feature>
<name>A0AAJ7BRT6_CEPCN</name>
<feature type="compositionally biased region" description="Acidic residues" evidence="1">
    <location>
        <begin position="242"/>
        <end position="252"/>
    </location>
</feature>
<dbReference type="GeneID" id="107266652"/>
<feature type="region of interest" description="Disordered" evidence="1">
    <location>
        <begin position="81"/>
        <end position="103"/>
    </location>
</feature>
<organism evidence="2 3">
    <name type="scientific">Cephus cinctus</name>
    <name type="common">Wheat stem sawfly</name>
    <dbReference type="NCBI Taxonomy" id="211228"/>
    <lineage>
        <taxon>Eukaryota</taxon>
        <taxon>Metazoa</taxon>
        <taxon>Ecdysozoa</taxon>
        <taxon>Arthropoda</taxon>
        <taxon>Hexapoda</taxon>
        <taxon>Insecta</taxon>
        <taxon>Pterygota</taxon>
        <taxon>Neoptera</taxon>
        <taxon>Endopterygota</taxon>
        <taxon>Hymenoptera</taxon>
        <taxon>Cephoidea</taxon>
        <taxon>Cephidae</taxon>
        <taxon>Cephus</taxon>
    </lineage>
</organism>
<reference evidence="3" key="1">
    <citation type="submission" date="2025-08" db="UniProtKB">
        <authorList>
            <consortium name="RefSeq"/>
        </authorList>
    </citation>
    <scope>IDENTIFICATION</scope>
</reference>
<dbReference type="KEGG" id="ccin:107266652"/>
<sequence length="380" mass="42470">MYELSLSLYIYIFVFYRVYIWYRYICVCQLIDSVPSFKVRASVVRKPPAFTKPVFSDSYLPASMQVIFHTVEQLKRLQIEETQGSNSSIPTTSPHPPGQHQPLSTTMETMIESSTIMTMTMTTNSMPLSSMVETSISHVEIPEVNEENVEMNYATPEVNQEVAEVPHGTTESNYEQPEVDRQTGNESSATTVENDKKKKPSIQSVVEEIYGIVNPSASLISEEGNQESIQSKHSSPTKSVEEIESLEEEDDETRFTLLGEKVVQVPRPSLAGYLRRAKIPPRASLQQLATLYDALSKDARKQGFAKFSGYSNDVLETLVSSAGGGVGPQLKTLLEKTVTKNELTREDSKARTNLVLKELEDSGSVLSTDLRRLVPLRFIP</sequence>
<dbReference type="RefSeq" id="XP_015592830.1">
    <property type="nucleotide sequence ID" value="XM_015737344.2"/>
</dbReference>
<protein>
    <submittedName>
        <fullName evidence="3">Uncharacterized protein LOC107266652 isoform X1</fullName>
    </submittedName>
</protein>
<evidence type="ECO:0000256" key="1">
    <source>
        <dbReference type="SAM" id="MobiDB-lite"/>
    </source>
</evidence>
<dbReference type="CTD" id="48239"/>
<evidence type="ECO:0000313" key="2">
    <source>
        <dbReference type="Proteomes" id="UP000694920"/>
    </source>
</evidence>
<feature type="compositionally biased region" description="Polar residues" evidence="1">
    <location>
        <begin position="81"/>
        <end position="92"/>
    </location>
</feature>
<dbReference type="Proteomes" id="UP000694920">
    <property type="component" value="Unplaced"/>
</dbReference>
<feature type="compositionally biased region" description="Polar residues" evidence="1">
    <location>
        <begin position="226"/>
        <end position="238"/>
    </location>
</feature>
<feature type="region of interest" description="Disordered" evidence="1">
    <location>
        <begin position="164"/>
        <end position="201"/>
    </location>
</feature>
<evidence type="ECO:0000313" key="3">
    <source>
        <dbReference type="RefSeq" id="XP_015592830.1"/>
    </source>
</evidence>
<accession>A0AAJ7BRT6</accession>
<keyword evidence="2" id="KW-1185">Reference proteome</keyword>
<proteinExistence type="predicted"/>
<dbReference type="AlphaFoldDB" id="A0AAJ7BRT6"/>
<gene>
    <name evidence="3" type="primary">LOC107266652</name>
</gene>